<dbReference type="PANTHER" id="PTHR13634">
    <property type="entry name" value="RIBOSOME BIOGENESIS PROTEIN BRIX"/>
    <property type="match status" value="1"/>
</dbReference>
<dbReference type="OrthoDB" id="1638493at2759"/>
<evidence type="ECO:0000256" key="4">
    <source>
        <dbReference type="ARBA" id="ARBA00020522"/>
    </source>
</evidence>
<dbReference type="SUPFAM" id="SSF52954">
    <property type="entry name" value="Class II aaRS ABD-related"/>
    <property type="match status" value="1"/>
</dbReference>
<evidence type="ECO:0000256" key="5">
    <source>
        <dbReference type="ARBA" id="ARBA00022517"/>
    </source>
</evidence>
<organism evidence="9">
    <name type="scientific">Cyprideis torosa</name>
    <dbReference type="NCBI Taxonomy" id="163714"/>
    <lineage>
        <taxon>Eukaryota</taxon>
        <taxon>Metazoa</taxon>
        <taxon>Ecdysozoa</taxon>
        <taxon>Arthropoda</taxon>
        <taxon>Crustacea</taxon>
        <taxon>Oligostraca</taxon>
        <taxon>Ostracoda</taxon>
        <taxon>Podocopa</taxon>
        <taxon>Podocopida</taxon>
        <taxon>Cytherocopina</taxon>
        <taxon>Cytheroidea</taxon>
        <taxon>Cytherideidae</taxon>
        <taxon>Cyprideis</taxon>
    </lineage>
</organism>
<dbReference type="GO" id="GO:0000027">
    <property type="term" value="P:ribosomal large subunit assembly"/>
    <property type="evidence" value="ECO:0007669"/>
    <property type="project" value="TreeGrafter"/>
</dbReference>
<comment type="function">
    <text evidence="1">Required for biogenesis of the 60S ribosomal subunit.</text>
</comment>
<evidence type="ECO:0000313" key="9">
    <source>
        <dbReference type="EMBL" id="CAD7227999.1"/>
    </source>
</evidence>
<dbReference type="InterPro" id="IPR026532">
    <property type="entry name" value="BRX1"/>
</dbReference>
<evidence type="ECO:0000256" key="2">
    <source>
        <dbReference type="ARBA" id="ARBA00004604"/>
    </source>
</evidence>
<evidence type="ECO:0000256" key="8">
    <source>
        <dbReference type="SAM" id="MobiDB-lite"/>
    </source>
</evidence>
<dbReference type="Pfam" id="PF04427">
    <property type="entry name" value="Brix"/>
    <property type="match status" value="1"/>
</dbReference>
<dbReference type="EMBL" id="OB661338">
    <property type="protein sequence ID" value="CAD7227999.1"/>
    <property type="molecule type" value="Genomic_DNA"/>
</dbReference>
<evidence type="ECO:0000256" key="1">
    <source>
        <dbReference type="ARBA" id="ARBA00003439"/>
    </source>
</evidence>
<dbReference type="SMART" id="SM00879">
    <property type="entry name" value="Brix"/>
    <property type="match status" value="1"/>
</dbReference>
<keyword evidence="6" id="KW-0539">Nucleus</keyword>
<dbReference type="PANTHER" id="PTHR13634:SF0">
    <property type="entry name" value="RIBOSOME BIOGENESIS PROTEIN BRX1 HOMOLOG"/>
    <property type="match status" value="1"/>
</dbReference>
<dbReference type="FunFam" id="3.40.50.10480:FF:000003">
    <property type="entry name" value="Ribosome biogenesis protein BRX1"/>
    <property type="match status" value="1"/>
</dbReference>
<feature type="region of interest" description="Disordered" evidence="8">
    <location>
        <begin position="1"/>
        <end position="24"/>
    </location>
</feature>
<evidence type="ECO:0000256" key="6">
    <source>
        <dbReference type="ARBA" id="ARBA00023242"/>
    </source>
</evidence>
<dbReference type="InterPro" id="IPR007109">
    <property type="entry name" value="Brix"/>
</dbReference>
<feature type="region of interest" description="Disordered" evidence="8">
    <location>
        <begin position="258"/>
        <end position="284"/>
    </location>
</feature>
<dbReference type="GO" id="GO:0006364">
    <property type="term" value="P:rRNA processing"/>
    <property type="evidence" value="ECO:0007669"/>
    <property type="project" value="InterPro"/>
</dbReference>
<protein>
    <recommendedName>
        <fullName evidence="4">Ribosome biogenesis protein BRX1 homolog</fullName>
    </recommendedName>
    <alternativeName>
        <fullName evidence="7">Brix domain-containing protein 2 homolog</fullName>
    </alternativeName>
</protein>
<sequence length="284" mass="32914">MGKRKRADSATAPDDSSSDESGVELPAVEKNKKWVNRQRVLVFASRGITYLHRHLMEDLRRILPHSKPETKKEKSAALTSINEICEMRNCNKCIYFEGRKKEDLYMWASSVPDGPSMKFLVENIHTLKELKLTGNCLKGSRALLVFNKDFDSSPHLQLMKELFVQLFGTPRYHPKSQPFIDHVLVFTFLDKKVWIRNYQILEEKGALAEIGPRLVLNPIKIFQGSFCGQTIWENPHYISPNLLRRRLKEARSLKYKGRVEQKKGHEARRPETSYPTQPVDDIYS</sequence>
<reference evidence="9" key="1">
    <citation type="submission" date="2020-11" db="EMBL/GenBank/DDBJ databases">
        <authorList>
            <person name="Tran Van P."/>
        </authorList>
    </citation>
    <scope>NUCLEOTIDE SEQUENCE</scope>
</reference>
<name>A0A7R8ZL57_9CRUS</name>
<evidence type="ECO:0000256" key="3">
    <source>
        <dbReference type="ARBA" id="ARBA00006369"/>
    </source>
</evidence>
<accession>A0A7R8ZL57</accession>
<dbReference type="AlphaFoldDB" id="A0A7R8ZL57"/>
<comment type="similarity">
    <text evidence="3">Belongs to the BRX1 family.</text>
</comment>
<feature type="compositionally biased region" description="Basic and acidic residues" evidence="8">
    <location>
        <begin position="258"/>
        <end position="271"/>
    </location>
</feature>
<comment type="subcellular location">
    <subcellularLocation>
        <location evidence="2">Nucleus</location>
        <location evidence="2">Nucleolus</location>
    </subcellularLocation>
</comment>
<dbReference type="Gene3D" id="3.40.50.10480">
    <property type="entry name" value="Probable brix-domain ribosomal biogenesis protein"/>
    <property type="match status" value="1"/>
</dbReference>
<dbReference type="GO" id="GO:0019843">
    <property type="term" value="F:rRNA binding"/>
    <property type="evidence" value="ECO:0007669"/>
    <property type="project" value="InterPro"/>
</dbReference>
<dbReference type="PROSITE" id="PS50833">
    <property type="entry name" value="BRIX"/>
    <property type="match status" value="1"/>
</dbReference>
<dbReference type="GO" id="GO:0005730">
    <property type="term" value="C:nucleolus"/>
    <property type="evidence" value="ECO:0007669"/>
    <property type="project" value="UniProtKB-SubCell"/>
</dbReference>
<evidence type="ECO:0000256" key="7">
    <source>
        <dbReference type="ARBA" id="ARBA00080845"/>
    </source>
</evidence>
<gene>
    <name evidence="9" type="ORF">CTOB1V02_LOCUS5891</name>
</gene>
<keyword evidence="5" id="KW-0690">Ribosome biogenesis</keyword>
<proteinExistence type="inferred from homology"/>